<evidence type="ECO:0000313" key="3">
    <source>
        <dbReference type="EMBL" id="KZL88602.1"/>
    </source>
</evidence>
<evidence type="ECO:0008006" key="5">
    <source>
        <dbReference type="Google" id="ProtNLM"/>
    </source>
</evidence>
<organism evidence="3 4">
    <name type="scientific">Clostridium magnum DSM 2767</name>
    <dbReference type="NCBI Taxonomy" id="1121326"/>
    <lineage>
        <taxon>Bacteria</taxon>
        <taxon>Bacillati</taxon>
        <taxon>Bacillota</taxon>
        <taxon>Clostridia</taxon>
        <taxon>Eubacteriales</taxon>
        <taxon>Clostridiaceae</taxon>
        <taxon>Clostridium</taxon>
    </lineage>
</organism>
<dbReference type="PATRIC" id="fig|1121326.3.peg.6159"/>
<proteinExistence type="predicted"/>
<name>A0A161YF10_9CLOT</name>
<dbReference type="Pfam" id="PF03235">
    <property type="entry name" value="GmrSD_N"/>
    <property type="match status" value="1"/>
</dbReference>
<dbReference type="RefSeq" id="WP_066630849.1">
    <property type="nucleotide sequence ID" value="NZ_FQXL01000037.1"/>
</dbReference>
<dbReference type="PANTHER" id="PTHR35149:SF2">
    <property type="entry name" value="DUF262 DOMAIN-CONTAINING PROTEIN"/>
    <property type="match status" value="1"/>
</dbReference>
<gene>
    <name evidence="3" type="ORF">CLMAG_60950</name>
</gene>
<evidence type="ECO:0000313" key="4">
    <source>
        <dbReference type="Proteomes" id="UP000076603"/>
    </source>
</evidence>
<dbReference type="InterPro" id="IPR011089">
    <property type="entry name" value="GmrSD_C"/>
</dbReference>
<keyword evidence="4" id="KW-1185">Reference proteome</keyword>
<protein>
    <recommendedName>
        <fullName evidence="5">DUF262 domain-containing protein</fullName>
    </recommendedName>
</protein>
<sequence>MASGKIEANKEVLQKVFSQDFWFVIPEYQRSYVWQKDNVSELLDDLIFAFENKPENEYFLGSLVLKRKDNNEFSEYEVLDGQQRLTTFFMLIAVMRDLLQDEDYKNTLQSMIYQKENKLKRIPSRQRITYEIRDNVEEFIKQFIISKNGTLSEELNEKAEENNISIANMAIAMLTMRDMLREKDNLEEFAGFLLNNALFIYVSTDNTEDAFRLFTILNNRGIPLTSADILKSSNIGKIKDKDEVKKYAAIWEELEGKYGENFDRFLAFIRTMLVKEKARANLLEEFETNVYKKGKLEMGKETIKFLMHYDNIYGEIIDLENPHLSNEYRNLITIMKLGLPSEDWIPPLMYYYSKFKMEKLIEFLKKLEFKFTGDWVCQQSPTYRIEAMNRILSVIEKTDQKDLDSLLEDKDLFGIDMEFYKQLIDGEVYKRRFGRYLLLKVEYLMGDNTVHLSGYNTISVEHVLPQNPDEDSKWAEDFTKEQRFYWLHRIANLVLISMKKNSKLSNLDFQEKKERYLKQRIDAFHGNKIFIQQNATWTPDVLKERQKEIVEMLLKN</sequence>
<dbReference type="STRING" id="1121326.CLMAG_60950"/>
<evidence type="ECO:0000259" key="1">
    <source>
        <dbReference type="Pfam" id="PF03235"/>
    </source>
</evidence>
<dbReference type="Pfam" id="PF07510">
    <property type="entry name" value="GmrSD_C"/>
    <property type="match status" value="1"/>
</dbReference>
<accession>A0A161YF10</accession>
<dbReference type="OrthoDB" id="9798761at2"/>
<evidence type="ECO:0000259" key="2">
    <source>
        <dbReference type="Pfam" id="PF07510"/>
    </source>
</evidence>
<feature type="domain" description="GmrSD restriction endonucleases N-terminal" evidence="1">
    <location>
        <begin position="13"/>
        <end position="232"/>
    </location>
</feature>
<dbReference type="InterPro" id="IPR004919">
    <property type="entry name" value="GmrSD_N"/>
</dbReference>
<dbReference type="PANTHER" id="PTHR35149">
    <property type="entry name" value="SLL5132 PROTEIN"/>
    <property type="match status" value="1"/>
</dbReference>
<feature type="domain" description="GmrSD restriction endonucleases C-terminal" evidence="2">
    <location>
        <begin position="418"/>
        <end position="551"/>
    </location>
</feature>
<dbReference type="AlphaFoldDB" id="A0A161YF10"/>
<dbReference type="EMBL" id="LWAE01000016">
    <property type="protein sequence ID" value="KZL88602.1"/>
    <property type="molecule type" value="Genomic_DNA"/>
</dbReference>
<dbReference type="Proteomes" id="UP000076603">
    <property type="component" value="Unassembled WGS sequence"/>
</dbReference>
<comment type="caution">
    <text evidence="3">The sequence shown here is derived from an EMBL/GenBank/DDBJ whole genome shotgun (WGS) entry which is preliminary data.</text>
</comment>
<reference evidence="3 4" key="1">
    <citation type="submission" date="2016-04" db="EMBL/GenBank/DDBJ databases">
        <title>Genome sequence of Clostridium magnum DSM 2767.</title>
        <authorList>
            <person name="Poehlein A."/>
            <person name="Uhlig R."/>
            <person name="Fischer R."/>
            <person name="Bahl H."/>
            <person name="Daniel R."/>
        </authorList>
    </citation>
    <scope>NUCLEOTIDE SEQUENCE [LARGE SCALE GENOMIC DNA]</scope>
    <source>
        <strain evidence="3 4">DSM 2767</strain>
    </source>
</reference>